<dbReference type="Proteomes" id="UP000262477">
    <property type="component" value="Unassembled WGS sequence"/>
</dbReference>
<evidence type="ECO:0000313" key="3">
    <source>
        <dbReference type="Proteomes" id="UP000262477"/>
    </source>
</evidence>
<protein>
    <recommendedName>
        <fullName evidence="1">DUF8094 domain-containing protein</fullName>
    </recommendedName>
</protein>
<dbReference type="EMBL" id="QUAC01000230">
    <property type="protein sequence ID" value="REK87051.1"/>
    <property type="molecule type" value="Genomic_DNA"/>
</dbReference>
<gene>
    <name evidence="2" type="ORF">DY245_29015</name>
</gene>
<evidence type="ECO:0000259" key="1">
    <source>
        <dbReference type="Pfam" id="PF26366"/>
    </source>
</evidence>
<accession>A0A371PXM3</accession>
<proteinExistence type="predicted"/>
<name>A0A371PXM3_STRIH</name>
<organism evidence="2 3">
    <name type="scientific">Streptomyces inhibens</name>
    <dbReference type="NCBI Taxonomy" id="2293571"/>
    <lineage>
        <taxon>Bacteria</taxon>
        <taxon>Bacillati</taxon>
        <taxon>Actinomycetota</taxon>
        <taxon>Actinomycetes</taxon>
        <taxon>Kitasatosporales</taxon>
        <taxon>Streptomycetaceae</taxon>
        <taxon>Streptomyces</taxon>
    </lineage>
</organism>
<feature type="domain" description="DUF8094" evidence="1">
    <location>
        <begin position="10"/>
        <end position="292"/>
    </location>
</feature>
<dbReference type="Pfam" id="PF26366">
    <property type="entry name" value="DUF8094"/>
    <property type="match status" value="1"/>
</dbReference>
<dbReference type="InterPro" id="IPR058407">
    <property type="entry name" value="DUF8094"/>
</dbReference>
<reference evidence="2 3" key="1">
    <citation type="submission" date="2018-08" db="EMBL/GenBank/DDBJ databases">
        <title>Streptomyces NEAU-D10 sp. nov., a novel Actinomycete isolated from soil.</title>
        <authorList>
            <person name="Jin L."/>
        </authorList>
    </citation>
    <scope>NUCLEOTIDE SEQUENCE [LARGE SCALE GENOMIC DNA]</scope>
    <source>
        <strain evidence="2 3">NEAU-D10</strain>
    </source>
</reference>
<keyword evidence="3" id="KW-1185">Reference proteome</keyword>
<dbReference type="AlphaFoldDB" id="A0A371PXM3"/>
<sequence length="303" mass="32244">MTVHGEREKLPAVTKAEGAKALTRFADGFNKANRQLDPKLNPSFEAGALLAIDQAGIKAAHALRPQGNPSFPALAFKDAHFTVPKQAGWPKFFIADAVSNRKNASGQNTRWFLVFSRDGINQKWRAVYLATFAGNKAPELKTDQDGFAEAVPADASSGLTVAPGKLSGAYADYLNTGKGSTFASGRETDGWRARRARDANQPGARIQWEDTASGYPPVALRTADGGALVFFSTLYHQQKTVSTGLTITVPAGLQGLLEGPQKKTNKMAFTTVSGQAVTVPAKSSGGKVTVLNRIEAKTSVKPL</sequence>
<comment type="caution">
    <text evidence="2">The sequence shown here is derived from an EMBL/GenBank/DDBJ whole genome shotgun (WGS) entry which is preliminary data.</text>
</comment>
<dbReference type="OrthoDB" id="3510378at2"/>
<evidence type="ECO:0000313" key="2">
    <source>
        <dbReference type="EMBL" id="REK87051.1"/>
    </source>
</evidence>